<dbReference type="InterPro" id="IPR015421">
    <property type="entry name" value="PyrdxlP-dep_Trfase_major"/>
</dbReference>
<evidence type="ECO:0000313" key="3">
    <source>
        <dbReference type="EMBL" id="CDX50964.1"/>
    </source>
</evidence>
<dbReference type="AlphaFoldDB" id="A0A0K2VQ79"/>
<organism evidence="3 4">
    <name type="scientific">Mesorhizobium plurifarium</name>
    <dbReference type="NCBI Taxonomy" id="69974"/>
    <lineage>
        <taxon>Bacteria</taxon>
        <taxon>Pseudomonadati</taxon>
        <taxon>Pseudomonadota</taxon>
        <taxon>Alphaproteobacteria</taxon>
        <taxon>Hyphomicrobiales</taxon>
        <taxon>Phyllobacteriaceae</taxon>
        <taxon>Mesorhizobium</taxon>
    </lineage>
</organism>
<reference evidence="4" key="1">
    <citation type="submission" date="2014-08" db="EMBL/GenBank/DDBJ databases">
        <authorList>
            <person name="Edwards T."/>
        </authorList>
    </citation>
    <scope>NUCLEOTIDE SEQUENCE [LARGE SCALE GENOMIC DNA]</scope>
</reference>
<dbReference type="InterPro" id="IPR000192">
    <property type="entry name" value="Aminotrans_V_dom"/>
</dbReference>
<sequence>MLSCQRDLFSIPRGTAYLDAAYMSPIPNAAVAAGEAGVRVKAEPWKMTIASYYDEVEQARQLAASMIGAATDDLAIVAATSYGMAIAAANVSVPAGSAILLMENEHTSHRYVWYDLAHRSGALVDIVAQPADGDWTGAIVSAIRTSSRPVAVVAGTLVHWFEGMAIDLETVAEAARAAGAALVVDGTQWVGAVPFDVRRVRPDFLVFATYKFLLGPYRLAFLYADPRWHEGGRTLEHHSWNRQGGDRSDFYKATVAEFLPGARRFDMGERSDFAVLPVAIAAMELIREWTVGQVFERLRHLNELVWAEAENRGLPVARPRYPAPHISILDIGDRLSPNAAQELKRANVHVTLRGTKMRVSPHVYNDEADIDRLFRSLPLRQSR</sequence>
<gene>
    <name evidence="3" type="ORF">MPL1032_130065</name>
</gene>
<dbReference type="InterPro" id="IPR015422">
    <property type="entry name" value="PyrdxlP-dep_Trfase_small"/>
</dbReference>
<dbReference type="Proteomes" id="UP000182888">
    <property type="component" value="Unassembled WGS sequence"/>
</dbReference>
<protein>
    <submittedName>
        <fullName evidence="3">Selenocysteine lyase</fullName>
    </submittedName>
</protein>
<dbReference type="Gene3D" id="3.40.640.10">
    <property type="entry name" value="Type I PLP-dependent aspartate aminotransferase-like (Major domain)"/>
    <property type="match status" value="1"/>
</dbReference>
<dbReference type="Pfam" id="PF00266">
    <property type="entry name" value="Aminotran_5"/>
    <property type="match status" value="1"/>
</dbReference>
<keyword evidence="1" id="KW-0663">Pyridoxal phosphate</keyword>
<keyword evidence="3" id="KW-0456">Lyase</keyword>
<dbReference type="Gene3D" id="3.90.1150.10">
    <property type="entry name" value="Aspartate Aminotransferase, domain 1"/>
    <property type="match status" value="1"/>
</dbReference>
<dbReference type="PANTHER" id="PTHR43586:SF15">
    <property type="entry name" value="BLR3095 PROTEIN"/>
    <property type="match status" value="1"/>
</dbReference>
<evidence type="ECO:0000313" key="4">
    <source>
        <dbReference type="Proteomes" id="UP000182888"/>
    </source>
</evidence>
<accession>A0A0K2VQ79</accession>
<dbReference type="PANTHER" id="PTHR43586">
    <property type="entry name" value="CYSTEINE DESULFURASE"/>
    <property type="match status" value="1"/>
</dbReference>
<dbReference type="InterPro" id="IPR015424">
    <property type="entry name" value="PyrdxlP-dep_Trfase"/>
</dbReference>
<dbReference type="SUPFAM" id="SSF53383">
    <property type="entry name" value="PLP-dependent transferases"/>
    <property type="match status" value="1"/>
</dbReference>
<evidence type="ECO:0000259" key="2">
    <source>
        <dbReference type="Pfam" id="PF00266"/>
    </source>
</evidence>
<proteinExistence type="predicted"/>
<feature type="domain" description="Aminotransferase class V" evidence="2">
    <location>
        <begin position="50"/>
        <end position="227"/>
    </location>
</feature>
<dbReference type="GO" id="GO:0016829">
    <property type="term" value="F:lyase activity"/>
    <property type="evidence" value="ECO:0007669"/>
    <property type="project" value="UniProtKB-KW"/>
</dbReference>
<evidence type="ECO:0000256" key="1">
    <source>
        <dbReference type="ARBA" id="ARBA00022898"/>
    </source>
</evidence>
<name>A0A0K2VQ79_MESPL</name>
<dbReference type="EMBL" id="CCND01000005">
    <property type="protein sequence ID" value="CDX50964.1"/>
    <property type="molecule type" value="Genomic_DNA"/>
</dbReference>